<dbReference type="InterPro" id="IPR028919">
    <property type="entry name" value="Viral_movement"/>
</dbReference>
<name>A0AAF0USH4_SOLVR</name>
<dbReference type="EMBL" id="CP133621">
    <property type="protein sequence ID" value="WMV50616.1"/>
    <property type="molecule type" value="Genomic_DNA"/>
</dbReference>
<dbReference type="Pfam" id="PF01107">
    <property type="entry name" value="MP"/>
    <property type="match status" value="1"/>
</dbReference>
<evidence type="ECO:0000313" key="2">
    <source>
        <dbReference type="Proteomes" id="UP001234989"/>
    </source>
</evidence>
<feature type="non-terminal residue" evidence="1">
    <location>
        <position position="228"/>
    </location>
</feature>
<reference evidence="1" key="1">
    <citation type="submission" date="2023-08" db="EMBL/GenBank/DDBJ databases">
        <title>A de novo genome assembly of Solanum verrucosum Schlechtendal, a Mexican diploid species geographically isolated from the other diploid A-genome species in potato relatives.</title>
        <authorList>
            <person name="Hosaka K."/>
        </authorList>
    </citation>
    <scope>NUCLEOTIDE SEQUENCE</scope>
    <source>
        <tissue evidence="1">Young leaves</tissue>
    </source>
</reference>
<dbReference type="PANTHER" id="PTHR47599">
    <property type="entry name" value="CELL-TO-CELL MOVEMENT PROTEIN"/>
    <property type="match status" value="1"/>
</dbReference>
<dbReference type="InterPro" id="IPR051596">
    <property type="entry name" value="Caulimoviridae_Movement"/>
</dbReference>
<protein>
    <submittedName>
        <fullName evidence="1">Uncharacterized protein</fullName>
    </submittedName>
</protein>
<gene>
    <name evidence="1" type="ORF">MTR67_044001</name>
</gene>
<dbReference type="AlphaFoldDB" id="A0AAF0USH4"/>
<dbReference type="Proteomes" id="UP001234989">
    <property type="component" value="Chromosome 10"/>
</dbReference>
<sequence>MDLGDTSTKSTQLEEVDIPQNLDLLNKWAIPKIAIKTIYDYGWFDKISHKQLIKTTEQSLALNSSRQTIRLLNKRDNDLYKSQYKFLHIGMVQIAFKPLALKGLPETFLAALRDARNLNFRQSLLGSIESTVAYGPFYFNTQPNLQLSLTYSNILDALTLNVKMHGYNYALGFELICLSYRIYFKLLATMNPRCKLYDTSDQTILVETNFVKCKVTTRRPIKWEEINF</sequence>
<evidence type="ECO:0000313" key="1">
    <source>
        <dbReference type="EMBL" id="WMV50616.1"/>
    </source>
</evidence>
<organism evidence="1 2">
    <name type="scientific">Solanum verrucosum</name>
    <dbReference type="NCBI Taxonomy" id="315347"/>
    <lineage>
        <taxon>Eukaryota</taxon>
        <taxon>Viridiplantae</taxon>
        <taxon>Streptophyta</taxon>
        <taxon>Embryophyta</taxon>
        <taxon>Tracheophyta</taxon>
        <taxon>Spermatophyta</taxon>
        <taxon>Magnoliopsida</taxon>
        <taxon>eudicotyledons</taxon>
        <taxon>Gunneridae</taxon>
        <taxon>Pentapetalae</taxon>
        <taxon>asterids</taxon>
        <taxon>lamiids</taxon>
        <taxon>Solanales</taxon>
        <taxon>Solanaceae</taxon>
        <taxon>Solanoideae</taxon>
        <taxon>Solaneae</taxon>
        <taxon>Solanum</taxon>
    </lineage>
</organism>
<keyword evidence="2" id="KW-1185">Reference proteome</keyword>
<accession>A0AAF0USH4</accession>
<dbReference type="PANTHER" id="PTHR47599:SF2">
    <property type="match status" value="1"/>
</dbReference>
<proteinExistence type="predicted"/>